<reference evidence="1 2" key="1">
    <citation type="submission" date="2020-02" db="EMBL/GenBank/DDBJ databases">
        <authorList>
            <person name="Ferguson B K."/>
        </authorList>
    </citation>
    <scope>NUCLEOTIDE SEQUENCE [LARGE SCALE GENOMIC DNA]</scope>
</reference>
<name>A0A6H5IQY1_9HYME</name>
<evidence type="ECO:0000313" key="2">
    <source>
        <dbReference type="Proteomes" id="UP000479190"/>
    </source>
</evidence>
<dbReference type="Proteomes" id="UP000479190">
    <property type="component" value="Unassembled WGS sequence"/>
</dbReference>
<dbReference type="AlphaFoldDB" id="A0A6H5IQY1"/>
<dbReference type="EMBL" id="CADCXV010000896">
    <property type="protein sequence ID" value="CAB0038208.1"/>
    <property type="molecule type" value="Genomic_DNA"/>
</dbReference>
<evidence type="ECO:0000313" key="1">
    <source>
        <dbReference type="EMBL" id="CAB0038208.1"/>
    </source>
</evidence>
<proteinExistence type="predicted"/>
<sequence length="122" mass="14065">MMTPYAQHQGRCVSNWHLSAWMTLKKFLIISRNMKNCLKSLRSKLYRILSITCHFFLVEDHCNVRGGVGILPRKRITTHAFTHTHTHTHKRDSEFGSVLLQTCVAVSRASCSVSDRFLCFLV</sequence>
<gene>
    <name evidence="1" type="ORF">TBRA_LOCUS9997</name>
</gene>
<organism evidence="1 2">
    <name type="scientific">Trichogramma brassicae</name>
    <dbReference type="NCBI Taxonomy" id="86971"/>
    <lineage>
        <taxon>Eukaryota</taxon>
        <taxon>Metazoa</taxon>
        <taxon>Ecdysozoa</taxon>
        <taxon>Arthropoda</taxon>
        <taxon>Hexapoda</taxon>
        <taxon>Insecta</taxon>
        <taxon>Pterygota</taxon>
        <taxon>Neoptera</taxon>
        <taxon>Endopterygota</taxon>
        <taxon>Hymenoptera</taxon>
        <taxon>Apocrita</taxon>
        <taxon>Proctotrupomorpha</taxon>
        <taxon>Chalcidoidea</taxon>
        <taxon>Trichogrammatidae</taxon>
        <taxon>Trichogramma</taxon>
    </lineage>
</organism>
<protein>
    <submittedName>
        <fullName evidence="1">Uncharacterized protein</fullName>
    </submittedName>
</protein>
<accession>A0A6H5IQY1</accession>
<keyword evidence="2" id="KW-1185">Reference proteome</keyword>